<dbReference type="PANTHER" id="PTHR44013">
    <property type="entry name" value="ZINC-TYPE ALCOHOL DEHYDROGENASE-LIKE PROTEIN C16A3.02C"/>
    <property type="match status" value="1"/>
</dbReference>
<dbReference type="PANTHER" id="PTHR44013:SF1">
    <property type="entry name" value="ZINC-TYPE ALCOHOL DEHYDROGENASE-LIKE PROTEIN C16A3.02C"/>
    <property type="match status" value="1"/>
</dbReference>
<proteinExistence type="predicted"/>
<dbReference type="EMBL" id="JBHSAY010000015">
    <property type="protein sequence ID" value="MFC4134623.1"/>
    <property type="molecule type" value="Genomic_DNA"/>
</dbReference>
<evidence type="ECO:0000313" key="2">
    <source>
        <dbReference type="EMBL" id="MFC4134623.1"/>
    </source>
</evidence>
<evidence type="ECO:0000313" key="3">
    <source>
        <dbReference type="Proteomes" id="UP001595816"/>
    </source>
</evidence>
<dbReference type="Proteomes" id="UP001595816">
    <property type="component" value="Unassembled WGS sequence"/>
</dbReference>
<dbReference type="SMART" id="SM00829">
    <property type="entry name" value="PKS_ER"/>
    <property type="match status" value="1"/>
</dbReference>
<dbReference type="InterPro" id="IPR020843">
    <property type="entry name" value="ER"/>
</dbReference>
<dbReference type="InterPro" id="IPR013154">
    <property type="entry name" value="ADH-like_N"/>
</dbReference>
<dbReference type="CDD" id="cd05289">
    <property type="entry name" value="MDR_like_2"/>
    <property type="match status" value="1"/>
</dbReference>
<feature type="domain" description="Enoyl reductase (ER)" evidence="1">
    <location>
        <begin position="10"/>
        <end position="328"/>
    </location>
</feature>
<dbReference type="GO" id="GO:0016491">
    <property type="term" value="F:oxidoreductase activity"/>
    <property type="evidence" value="ECO:0007669"/>
    <property type="project" value="UniProtKB-KW"/>
</dbReference>
<name>A0ABV8LVY7_9ACTN</name>
<keyword evidence="3" id="KW-1185">Reference proteome</keyword>
<accession>A0ABV8LVY7</accession>
<evidence type="ECO:0000259" key="1">
    <source>
        <dbReference type="SMART" id="SM00829"/>
    </source>
</evidence>
<dbReference type="InterPro" id="IPR036291">
    <property type="entry name" value="NAD(P)-bd_dom_sf"/>
</dbReference>
<dbReference type="Pfam" id="PF08240">
    <property type="entry name" value="ADH_N"/>
    <property type="match status" value="1"/>
</dbReference>
<dbReference type="Gene3D" id="3.40.50.720">
    <property type="entry name" value="NAD(P)-binding Rossmann-like Domain"/>
    <property type="match status" value="1"/>
</dbReference>
<gene>
    <name evidence="2" type="ORF">ACFOZ4_28770</name>
</gene>
<dbReference type="InterPro" id="IPR052733">
    <property type="entry name" value="Chloroplast_QOR"/>
</dbReference>
<protein>
    <submittedName>
        <fullName evidence="2">NADP-dependent oxidoreductase</fullName>
        <ecNumber evidence="2">1.-.-.-</ecNumber>
    </submittedName>
</protein>
<dbReference type="Gene3D" id="3.90.180.10">
    <property type="entry name" value="Medium-chain alcohol dehydrogenases, catalytic domain"/>
    <property type="match status" value="1"/>
</dbReference>
<dbReference type="RefSeq" id="WP_253761232.1">
    <property type="nucleotide sequence ID" value="NZ_JAMZDZ010000001.1"/>
</dbReference>
<dbReference type="SUPFAM" id="SSF51735">
    <property type="entry name" value="NAD(P)-binding Rossmann-fold domains"/>
    <property type="match status" value="1"/>
</dbReference>
<organism evidence="2 3">
    <name type="scientific">Hamadaea flava</name>
    <dbReference type="NCBI Taxonomy" id="1742688"/>
    <lineage>
        <taxon>Bacteria</taxon>
        <taxon>Bacillati</taxon>
        <taxon>Actinomycetota</taxon>
        <taxon>Actinomycetes</taxon>
        <taxon>Micromonosporales</taxon>
        <taxon>Micromonosporaceae</taxon>
        <taxon>Hamadaea</taxon>
    </lineage>
</organism>
<dbReference type="EC" id="1.-.-.-" evidence="2"/>
<dbReference type="Pfam" id="PF13602">
    <property type="entry name" value="ADH_zinc_N_2"/>
    <property type="match status" value="1"/>
</dbReference>
<reference evidence="3" key="1">
    <citation type="journal article" date="2019" name="Int. J. Syst. Evol. Microbiol.">
        <title>The Global Catalogue of Microorganisms (GCM) 10K type strain sequencing project: providing services to taxonomists for standard genome sequencing and annotation.</title>
        <authorList>
            <consortium name="The Broad Institute Genomics Platform"/>
            <consortium name="The Broad Institute Genome Sequencing Center for Infectious Disease"/>
            <person name="Wu L."/>
            <person name="Ma J."/>
        </authorList>
    </citation>
    <scope>NUCLEOTIDE SEQUENCE [LARGE SCALE GENOMIC DNA]</scope>
    <source>
        <strain evidence="3">CGMCC 4.7289</strain>
    </source>
</reference>
<keyword evidence="2" id="KW-0560">Oxidoreductase</keyword>
<dbReference type="InterPro" id="IPR011032">
    <property type="entry name" value="GroES-like_sf"/>
</dbReference>
<sequence length="331" mass="33755">MKAVVATAYRPVDQLTVREMPIPRPGPGQLQVRVKAASINPADVLLPRGDFRAMVELDFPHIPGNDFAGQITEVGLGTNGYAVGDEVFGVALPRVMRSMASPTRPSLGTGSLAEYVVVEADTPLVAHRPAGLTAVDAAALATTGFTAVAVAAVADLRPGQTALVVGASGGAGTAVVPLLAAAGAHVVATTTSAEAELLLKLGAAETVDYRAVDTVEEVLRRHPAGVDLVVNAVPSLESLAGLASTLIPGGLLISITGPVPDPAALGRADVRTRFVLDMEGVHGGMAKVAELAAAGRLPATISRRYPLDQAVQALADFAGTHKTGKLVVVMD</sequence>
<comment type="caution">
    <text evidence="2">The sequence shown here is derived from an EMBL/GenBank/DDBJ whole genome shotgun (WGS) entry which is preliminary data.</text>
</comment>
<dbReference type="SUPFAM" id="SSF50129">
    <property type="entry name" value="GroES-like"/>
    <property type="match status" value="1"/>
</dbReference>